<reference evidence="2" key="1">
    <citation type="submission" date="2019-07" db="EMBL/GenBank/DDBJ databases">
        <title>Phylogenomic Reclassification of ATCC Bacillus Strains and Various Taxa within the Genus Bacillus.</title>
        <authorList>
            <person name="Riojas M.A."/>
            <person name="Frank A.M."/>
            <person name="Fenn S.L."/>
            <person name="King S.P."/>
            <person name="Brower S.M."/>
            <person name="Hazbon M.H."/>
        </authorList>
    </citation>
    <scope>NUCLEOTIDE SEQUENCE</scope>
    <source>
        <strain evidence="2">NR-12239</strain>
    </source>
</reference>
<dbReference type="RefSeq" id="WP_033796689.1">
    <property type="nucleotide sequence ID" value="NZ_CM000743.1"/>
</dbReference>
<dbReference type="AlphaFoldDB" id="A0AAJ2DM07"/>
<gene>
    <name evidence="2" type="ORF">FOS08_23945</name>
</gene>
<evidence type="ECO:0000259" key="1">
    <source>
        <dbReference type="Pfam" id="PF14338"/>
    </source>
</evidence>
<organism evidence="2 3">
    <name type="scientific">Bacillus pseudomycoides</name>
    <dbReference type="NCBI Taxonomy" id="64104"/>
    <lineage>
        <taxon>Bacteria</taxon>
        <taxon>Bacillati</taxon>
        <taxon>Bacillota</taxon>
        <taxon>Bacilli</taxon>
        <taxon>Bacillales</taxon>
        <taxon>Bacillaceae</taxon>
        <taxon>Bacillus</taxon>
        <taxon>Bacillus cereus group</taxon>
    </lineage>
</organism>
<comment type="caution">
    <text evidence="2">The sequence shown here is derived from an EMBL/GenBank/DDBJ whole genome shotgun (WGS) entry which is preliminary data.</text>
</comment>
<proteinExistence type="predicted"/>
<dbReference type="InterPro" id="IPR025745">
    <property type="entry name" value="Mrr-like_N_dom"/>
</dbReference>
<name>A0AAJ2DM07_9BACI</name>
<evidence type="ECO:0000313" key="2">
    <source>
        <dbReference type="EMBL" id="MDR4328839.1"/>
    </source>
</evidence>
<feature type="domain" description="Restriction system protein Mrr-like N-terminal" evidence="1">
    <location>
        <begin position="22"/>
        <end position="65"/>
    </location>
</feature>
<evidence type="ECO:0000313" key="3">
    <source>
        <dbReference type="Proteomes" id="UP001248134"/>
    </source>
</evidence>
<accession>A0AAJ2DM07</accession>
<sequence>MVSTTFSVEYFSRVAPHTQNRFRTPKEGAELQWHNDVRWSCMYLKAKGYLVTTKPGIWKITKEGIMAF</sequence>
<dbReference type="Proteomes" id="UP001248134">
    <property type="component" value="Unassembled WGS sequence"/>
</dbReference>
<dbReference type="Pfam" id="PF14338">
    <property type="entry name" value="Mrr_N"/>
    <property type="match status" value="1"/>
</dbReference>
<dbReference type="EMBL" id="VLYX01000041">
    <property type="protein sequence ID" value="MDR4328839.1"/>
    <property type="molecule type" value="Genomic_DNA"/>
</dbReference>
<protein>
    <recommendedName>
        <fullName evidence="1">Restriction system protein Mrr-like N-terminal domain-containing protein</fullName>
    </recommendedName>
</protein>